<keyword evidence="3" id="KW-1185">Reference proteome</keyword>
<keyword evidence="1" id="KW-0812">Transmembrane</keyword>
<accession>A0A183EUL4</accession>
<evidence type="ECO:0000313" key="4">
    <source>
        <dbReference type="WBParaSite" id="GPUH_0002468501-mRNA-1"/>
    </source>
</evidence>
<name>A0A183EUL4_9BILA</name>
<gene>
    <name evidence="2" type="ORF">GPUH_LOCUS24656</name>
</gene>
<dbReference type="AlphaFoldDB" id="A0A183EUL4"/>
<organism evidence="4">
    <name type="scientific">Gongylonema pulchrum</name>
    <dbReference type="NCBI Taxonomy" id="637853"/>
    <lineage>
        <taxon>Eukaryota</taxon>
        <taxon>Metazoa</taxon>
        <taxon>Ecdysozoa</taxon>
        <taxon>Nematoda</taxon>
        <taxon>Chromadorea</taxon>
        <taxon>Rhabditida</taxon>
        <taxon>Spirurina</taxon>
        <taxon>Spiruromorpha</taxon>
        <taxon>Spiruroidea</taxon>
        <taxon>Gongylonematidae</taxon>
        <taxon>Gongylonema</taxon>
    </lineage>
</organism>
<protein>
    <submittedName>
        <fullName evidence="2 4">Uncharacterized protein</fullName>
    </submittedName>
</protein>
<proteinExistence type="predicted"/>
<dbReference type="WBParaSite" id="GPUH_0002468501-mRNA-1">
    <property type="protein sequence ID" value="GPUH_0002468501-mRNA-1"/>
    <property type="gene ID" value="GPUH_0002468501"/>
</dbReference>
<keyword evidence="1" id="KW-1133">Transmembrane helix</keyword>
<reference evidence="2 3" key="2">
    <citation type="submission" date="2018-11" db="EMBL/GenBank/DDBJ databases">
        <authorList>
            <consortium name="Pathogen Informatics"/>
        </authorList>
    </citation>
    <scope>NUCLEOTIDE SEQUENCE [LARGE SCALE GENOMIC DNA]</scope>
</reference>
<dbReference type="EMBL" id="UYRT01101975">
    <property type="protein sequence ID" value="VDN43145.1"/>
    <property type="molecule type" value="Genomic_DNA"/>
</dbReference>
<dbReference type="OrthoDB" id="5839227at2759"/>
<dbReference type="Proteomes" id="UP000271098">
    <property type="component" value="Unassembled WGS sequence"/>
</dbReference>
<reference evidence="4" key="1">
    <citation type="submission" date="2016-06" db="UniProtKB">
        <authorList>
            <consortium name="WormBaseParasite"/>
        </authorList>
    </citation>
    <scope>IDENTIFICATION</scope>
</reference>
<sequence length="123" mass="14158">MLKKATGTTMNLYINDSWRNTIDSNFIPPQALKVLKLLVFIFNVLKPLEIGGKITDRDCWPLDSDFSNIALVDRADRIAIPRAVKFFHRYHLMKGSSKFLALATLIFIVLLLFFFGYFLARTN</sequence>
<evidence type="ECO:0000256" key="1">
    <source>
        <dbReference type="SAM" id="Phobius"/>
    </source>
</evidence>
<feature type="transmembrane region" description="Helical" evidence="1">
    <location>
        <begin position="99"/>
        <end position="120"/>
    </location>
</feature>
<evidence type="ECO:0000313" key="2">
    <source>
        <dbReference type="EMBL" id="VDN43145.1"/>
    </source>
</evidence>
<keyword evidence="1" id="KW-0472">Membrane</keyword>
<evidence type="ECO:0000313" key="3">
    <source>
        <dbReference type="Proteomes" id="UP000271098"/>
    </source>
</evidence>